<feature type="region of interest" description="Disordered" evidence="26">
    <location>
        <begin position="1421"/>
        <end position="1441"/>
    </location>
</feature>
<feature type="domain" description="Ras-associating" evidence="28">
    <location>
        <begin position="25"/>
        <end position="125"/>
    </location>
</feature>
<evidence type="ECO:0000256" key="20">
    <source>
        <dbReference type="ARBA" id="ARBA00023203"/>
    </source>
</evidence>
<feature type="compositionally biased region" description="Polar residues" evidence="26">
    <location>
        <begin position="2543"/>
        <end position="2560"/>
    </location>
</feature>
<dbReference type="Gene3D" id="6.20.240.20">
    <property type="match status" value="1"/>
</dbReference>
<keyword evidence="7" id="KW-0812">Transmembrane</keyword>
<dbReference type="SMART" id="SM00015">
    <property type="entry name" value="IQ"/>
    <property type="match status" value="5"/>
</dbReference>
<dbReference type="InterPro" id="IPR029071">
    <property type="entry name" value="Ubiquitin-like_domsf"/>
</dbReference>
<dbReference type="PROSITE" id="PS50081">
    <property type="entry name" value="ZF_DAG_PE_2"/>
    <property type="match status" value="1"/>
</dbReference>
<dbReference type="Proteomes" id="UP001279410">
    <property type="component" value="Unassembled WGS sequence"/>
</dbReference>
<keyword evidence="6" id="KW-0963">Cytoplasm</keyword>
<evidence type="ECO:0000259" key="27">
    <source>
        <dbReference type="PROSITE" id="PS50081"/>
    </source>
</evidence>
<evidence type="ECO:0000256" key="9">
    <source>
        <dbReference type="ARBA" id="ARBA00022737"/>
    </source>
</evidence>
<evidence type="ECO:0000259" key="29">
    <source>
        <dbReference type="PROSITE" id="PS50238"/>
    </source>
</evidence>
<name>A0AAD3MLT9_LATJO</name>
<dbReference type="InterPro" id="IPR046987">
    <property type="entry name" value="Myo9"/>
</dbReference>
<dbReference type="Pfam" id="PF00788">
    <property type="entry name" value="RA"/>
    <property type="match status" value="1"/>
</dbReference>
<dbReference type="Gene3D" id="3.10.20.90">
    <property type="entry name" value="Phosphatidylinositol 3-kinase Catalytic Subunit, Chain A, domain 1"/>
    <property type="match status" value="1"/>
</dbReference>
<keyword evidence="14" id="KW-1133">Transmembrane helix</keyword>
<dbReference type="FunFam" id="1.20.58.530:FF:000005">
    <property type="entry name" value="unconventional myosin-IXa isoform X1"/>
    <property type="match status" value="1"/>
</dbReference>
<feature type="compositionally biased region" description="Basic and acidic residues" evidence="26">
    <location>
        <begin position="1275"/>
        <end position="1287"/>
    </location>
</feature>
<accession>A0AAD3MLT9</accession>
<feature type="compositionally biased region" description="Basic and acidic residues" evidence="26">
    <location>
        <begin position="1888"/>
        <end position="1900"/>
    </location>
</feature>
<dbReference type="GO" id="GO:0051015">
    <property type="term" value="F:actin filament binding"/>
    <property type="evidence" value="ECO:0007669"/>
    <property type="project" value="TreeGrafter"/>
</dbReference>
<dbReference type="Gene3D" id="1.20.120.720">
    <property type="entry name" value="Myosin VI head, motor domain, U50 subdomain"/>
    <property type="match status" value="1"/>
</dbReference>
<evidence type="ECO:0000256" key="23">
    <source>
        <dbReference type="ARBA" id="ARBA00045589"/>
    </source>
</evidence>
<feature type="compositionally biased region" description="Polar residues" evidence="26">
    <location>
        <begin position="793"/>
        <end position="803"/>
    </location>
</feature>
<dbReference type="InterPro" id="IPR046349">
    <property type="entry name" value="C1-like_sf"/>
</dbReference>
<evidence type="ECO:0000256" key="16">
    <source>
        <dbReference type="ARBA" id="ARBA00023054"/>
    </source>
</evidence>
<dbReference type="SUPFAM" id="SSF48350">
    <property type="entry name" value="GTPase activation domain, GAP"/>
    <property type="match status" value="1"/>
</dbReference>
<dbReference type="GO" id="GO:0045202">
    <property type="term" value="C:synapse"/>
    <property type="evidence" value="ECO:0007669"/>
    <property type="project" value="UniProtKB-SubCell"/>
</dbReference>
<dbReference type="FunFam" id="3.40.850.10:FF:000013">
    <property type="entry name" value="unconventional myosin-IXa isoform X1"/>
    <property type="match status" value="1"/>
</dbReference>
<dbReference type="CDD" id="cd04406">
    <property type="entry name" value="RhoGAP_myosin_IXA"/>
    <property type="match status" value="1"/>
</dbReference>
<feature type="region of interest" description="Disordered" evidence="26">
    <location>
        <begin position="1317"/>
        <end position="1408"/>
    </location>
</feature>
<dbReference type="GO" id="GO:0005737">
    <property type="term" value="C:cytoplasm"/>
    <property type="evidence" value="ECO:0007669"/>
    <property type="project" value="UniProtKB-SubCell"/>
</dbReference>
<dbReference type="SMART" id="SM00109">
    <property type="entry name" value="C1"/>
    <property type="match status" value="1"/>
</dbReference>
<dbReference type="InterPro" id="IPR000159">
    <property type="entry name" value="RA_dom"/>
</dbReference>
<keyword evidence="20 24" id="KW-0009">Actin-binding</keyword>
<dbReference type="Pfam" id="PF00063">
    <property type="entry name" value="Myosin_head"/>
    <property type="match status" value="2"/>
</dbReference>
<evidence type="ECO:0000256" key="6">
    <source>
        <dbReference type="ARBA" id="ARBA00022490"/>
    </source>
</evidence>
<evidence type="ECO:0000256" key="4">
    <source>
        <dbReference type="ARBA" id="ARBA00008314"/>
    </source>
</evidence>
<feature type="compositionally biased region" description="Low complexity" evidence="26">
    <location>
        <begin position="1470"/>
        <end position="1480"/>
    </location>
</feature>
<proteinExistence type="inferred from homology"/>
<dbReference type="SMART" id="SM00242">
    <property type="entry name" value="MYSc"/>
    <property type="match status" value="1"/>
</dbReference>
<evidence type="ECO:0000259" key="28">
    <source>
        <dbReference type="PROSITE" id="PS50200"/>
    </source>
</evidence>
<dbReference type="SUPFAM" id="SSF54236">
    <property type="entry name" value="Ubiquitin-like"/>
    <property type="match status" value="1"/>
</dbReference>
<dbReference type="GO" id="GO:0000146">
    <property type="term" value="F:microfilament motor activity"/>
    <property type="evidence" value="ECO:0007669"/>
    <property type="project" value="InterPro"/>
</dbReference>
<dbReference type="Gene3D" id="1.20.58.530">
    <property type="match status" value="1"/>
</dbReference>
<evidence type="ECO:0000256" key="17">
    <source>
        <dbReference type="ARBA" id="ARBA00023123"/>
    </source>
</evidence>
<dbReference type="GO" id="GO:0008270">
    <property type="term" value="F:zinc ion binding"/>
    <property type="evidence" value="ECO:0007669"/>
    <property type="project" value="UniProtKB-KW"/>
</dbReference>
<feature type="compositionally biased region" description="Basic and acidic residues" evidence="26">
    <location>
        <begin position="1245"/>
        <end position="1257"/>
    </location>
</feature>
<feature type="region of interest" description="Disordered" evidence="26">
    <location>
        <begin position="1460"/>
        <end position="1487"/>
    </location>
</feature>
<evidence type="ECO:0000256" key="2">
    <source>
        <dbReference type="ARBA" id="ARBA00004496"/>
    </source>
</evidence>
<feature type="compositionally biased region" description="Basic and acidic residues" evidence="26">
    <location>
        <begin position="2741"/>
        <end position="2758"/>
    </location>
</feature>
<dbReference type="Gene3D" id="1.10.10.820">
    <property type="match status" value="1"/>
</dbReference>
<feature type="region of interest" description="Disordered" evidence="26">
    <location>
        <begin position="1523"/>
        <end position="1589"/>
    </location>
</feature>
<dbReference type="PRINTS" id="PR00193">
    <property type="entry name" value="MYOSINHEAVY"/>
</dbReference>
<feature type="region of interest" description="Disordered" evidence="26">
    <location>
        <begin position="1185"/>
        <end position="1211"/>
    </location>
</feature>
<dbReference type="GO" id="GO:0016020">
    <property type="term" value="C:membrane"/>
    <property type="evidence" value="ECO:0007669"/>
    <property type="project" value="UniProtKB-SubCell"/>
</dbReference>
<reference evidence="31" key="1">
    <citation type="submission" date="2022-08" db="EMBL/GenBank/DDBJ databases">
        <title>Genome sequencing of akame (Lates japonicus).</title>
        <authorList>
            <person name="Hashiguchi Y."/>
            <person name="Takahashi H."/>
        </authorList>
    </citation>
    <scope>NUCLEOTIDE SEQUENCE</scope>
    <source>
        <strain evidence="31">Kochi</strain>
    </source>
</reference>
<feature type="compositionally biased region" description="Low complexity" evidence="26">
    <location>
        <begin position="2592"/>
        <end position="2619"/>
    </location>
</feature>
<evidence type="ECO:0000313" key="32">
    <source>
        <dbReference type="Proteomes" id="UP001279410"/>
    </source>
</evidence>
<feature type="compositionally biased region" description="Basic residues" evidence="26">
    <location>
        <begin position="1801"/>
        <end position="1810"/>
    </location>
</feature>
<dbReference type="FunFam" id="3.40.850.10:FF:000008">
    <property type="entry name" value="Putative unconventional myosin-IXa"/>
    <property type="match status" value="1"/>
</dbReference>
<keyword evidence="16 25" id="KW-0175">Coiled coil</keyword>
<keyword evidence="17 24" id="KW-0518">Myosin</keyword>
<feature type="compositionally biased region" description="Polar residues" evidence="26">
    <location>
        <begin position="1524"/>
        <end position="1533"/>
    </location>
</feature>
<dbReference type="InterPro" id="IPR002219">
    <property type="entry name" value="PKC_DAG/PE"/>
</dbReference>
<keyword evidence="32" id="KW-1185">Reference proteome</keyword>
<keyword evidence="10 24" id="KW-0547">Nucleotide-binding</keyword>
<evidence type="ECO:0000256" key="13">
    <source>
        <dbReference type="ARBA" id="ARBA00022840"/>
    </source>
</evidence>
<sequence>MSARDGVGGVGGMGTLGRRQRFENSEFTVRIYPGALAEGTIYCPISARKTTTAAEAIEHVIERLQLNRTKCYVLAEVKEFGGEEWILNPSDCPVQRMMLWPRVALEHRPLSGGEDYRFLLRQKNLDGSIHYGGSLQMWLQVTEERRRMVERGLLPQPESQGDHADLCRLPELNERSLLDNLRSRFRQEKIYTYVGSILIVINPFKFLPIYNPKYVKMYDNHTLGDLEPHIYAVADVAYHTMLQRERNQCIVISGESGSGKTQSTNFLIHHLTALSQKGFASGVEQIILGAGPVLEAFGNAKTAHNNNSSRFGKFIQVNYQESGTVRGAYVEKYLLEKSRLVYQEHNERNYHVFYYLLAGASEDERTAFHLKKPEEYHYLSQMTKTTHQPHWDSYCENEPDCFTVEGEDLKHDFERLQLAMEMVGFLPATRKQIFSLLSAILHLGNICYKRKTYRDDSIDICNPEVLPVVSELLEVKEEMLFEALTTRKTVTVGEKLIVPYKLAEACTVRDSMAKSLYSALFDWIVFRINHALLNNKDLEDTTKILSIGVLDIFGFEDYENNSFEQFCINFANERLQHYFNQHIFKLEQEEYRAEGISWRNIDYIDNTGCINLISKKPTALFHLLDEECNFPQATNQTLLDKFKRQHEGNSYIEFPAVMEPAFIIRHYAGKVKYGVKDFREKNTDHMRPDIVALLKSSKNAFICGLIGIDPSATFRWAVLRAYFRALVAFREAGKRHKQKRTGHDDAAPCAVLKKVDSFSFLQHPVHQRSLEILQRCKEEKYSVTRKSPRTPLSDLQGSNTINEKSPRVSPGLSWNGRVGRHSRLSSSSSTTEEDGIFVNSASSKLLERAHDILMRNKNYKSKPVLPKHLLNVKSLKYLSNLTLHDRITKSLLHLHKKKKPPSISAQFQASLNKLMETLGQSEPYFVKCIRSNAEKLPLRFNDNLVLRQLRYTGMLETVRIRQSGYNIKYSFKDFVHHFHVLLPEGTSATREGIQQCLDQLNLEPDGYQVGKTMVFLREAERQRLQALLHGEVLRLIIMLQQRFRARLERKQFVRMRDAAICIQKWWRLYRSIEEEEEEEEDYDPNFQQGAALCLQTHWRGYRERQRFRVWREAALVLQRAWRLWLHRRCTAALVIQTAWRCHRAREAYLRVYNAAVQLQAICRGYLARQSFKKLREQRLREKREQQEKELQLQNGQVSLSPEEEEEPPERIMGLDLSTWEDRSYEQRERSLQILSSHEGAVGEEAEGREHARTKESSSKVLTEAAASIPTSTVVVRERARTLDEPSQKTRAKRESRRMRELEQAKFSLELLKVRAISGGASSPSEERRWSVELVPPTTPPLRSPQGTPDSQSSKCSFELLSMDEEPPKATEELTDIDDSCSPPPPVAPEPSVEVVSTSPKPDEPHRAGVSNAVAHVGGQDQTKMDLAPPSAPTHPPKIDNYLPTFYVPASEGSTVVSHRPAEEPQQSKEAAVSTTTSTVTKPLKERRESTRRPVVVVISMQKETPLSEELSDIVRPPVEVRDSAAQTGELTPSPQKPGPATVPQGPVPVSTSVPQADQAVIEKLVRLNEEKEERQRNQQQQNEKEMMEQIRQQKEVLERQRLFFAQYERDMFEKQRGEALHRIQQSRQGGQDVGATATSGKPLRPSSLLIERTAGLVPHVRTQSDSTAPSVHSALGVDIQGSAPHPQLPPPPAAPPKEKRMESRHVAEGWAPKLTLESRDGGGTRVAVTAVKKPPSNQGTTVSMTDKGNIFFSPKDKVTFTKFDSDAAVTEETPVSISRESPTPVPKPSKGTKARDVGRAGQKKKARMARTRSDFLTRAPILSHGGDSDEDDYDADSPLSPRHYTLPLSKQSSTEAGLRESCFSDSDMPASSEEQKKMHKAMSSGDLGKVDSMRKNSQDGRVRRMRFWGKTKYGDKKTSREKLICGADSLDGDYGDTGPLLGEGQENMSPPCSPDLTLDRGFRDLKENKEPSPKVKRRRSVKISSVALEPAQWQNDALQILTCTNDYRSMNDFLMKKINDLDTEDSKKDTMVDVVFKKALKEFRLNIFNSYSTALAMDDGKSIRYKDLYALFEHILEKTMRQEQRDWSESPVKVWVNTFKVFLDEFMTEYKPLDNTLSKQVPKPERKKRRKKDTDIVEEHNGHIFKSTQYSIPTYCEYCSSLIWMMDRACVCKLCRYACHRKCCQKTTTKCSKKFDPELSSRQFGVEVSRLTNDERTVPLVVEKLINYIEMHGLYTEGIYRKSGSTNKIKELKQGLDTDVDNMNLDDYNIHVIASVFKQWLRDLPNPLMTFELYEEFIRAMGLQDKKEMIRGVYSVIDQLSRTHLNTLERLIFHLVRIALQEETNRMSANALAIVFAPCILRCPDTIDPLQSVQDISKTTACVELIICEQMNKYKVRLKDISTLEFAENKAKCRLTLIRRSMRPVLIAVRFMSIARTMQPNAAKKGKGHVQRLSYHTPSPPVSPRLPPVATAVVEESGGEEGADSFTEISEHQQAAMQQEERVLTEQIESLQKEKEELTFEMLTLEPRASDDETLESEASIGTADSSENLNVDSEGTISDFSERGPVLTSPWPRRSDGKSPRRRALYRQPESLDSVDSCSSVSSYSSSSHFHPSPSSSSATARRFRFHSKSPSLGSGPSQSQSQALSASQASRSDSIDGSPTGDQEGAYDERPQYTSRGTFNPEKGKQKLKGAKHSTLRHSRDGGGHGRDPPDIPQQLVLYGSNEFMCLGSSLLSAKRRHTEQEDREKGMLEYAEDHSASGNVTELES</sequence>
<dbReference type="PROSITE" id="PS00479">
    <property type="entry name" value="ZF_DAG_PE_1"/>
    <property type="match status" value="1"/>
</dbReference>
<dbReference type="PANTHER" id="PTHR46184">
    <property type="entry name" value="UNCONVENTIONAL MYOSIN-IXB-LIKE PROTEIN"/>
    <property type="match status" value="1"/>
</dbReference>
<protein>
    <submittedName>
        <fullName evidence="31">Unconventional myosin-IXa-like isoform X1</fullName>
    </submittedName>
</protein>
<dbReference type="FunFam" id="1.10.555.10:FF:000009">
    <property type="entry name" value="unconventional myosin-IXa isoform X1"/>
    <property type="match status" value="1"/>
</dbReference>
<feature type="region of interest" description="Disordered" evidence="26">
    <location>
        <begin position="1618"/>
        <end position="1643"/>
    </location>
</feature>
<keyword evidence="18" id="KW-0472">Membrane</keyword>
<evidence type="ECO:0000256" key="14">
    <source>
        <dbReference type="ARBA" id="ARBA00022989"/>
    </source>
</evidence>
<dbReference type="FunFam" id="3.30.60.20:FF:000020">
    <property type="entry name" value="Putative unconventional myosin-IXa"/>
    <property type="match status" value="1"/>
</dbReference>
<dbReference type="PANTHER" id="PTHR46184:SF3">
    <property type="entry name" value="UNCONVENTIONAL MYOSIN-IXA"/>
    <property type="match status" value="1"/>
</dbReference>
<comment type="caution">
    <text evidence="31">The sequence shown here is derived from an EMBL/GenBank/DDBJ whole genome shotgun (WGS) entry which is preliminary data.</text>
</comment>
<keyword evidence="8" id="KW-0479">Metal-binding</keyword>
<gene>
    <name evidence="31" type="ORF">AKAME5_000828400</name>
</gene>
<feature type="domain" description="Rho-GAP" evidence="29">
    <location>
        <begin position="2206"/>
        <end position="2394"/>
    </location>
</feature>
<dbReference type="GO" id="GO:0044295">
    <property type="term" value="C:axonal growth cone"/>
    <property type="evidence" value="ECO:0007669"/>
    <property type="project" value="TreeGrafter"/>
</dbReference>
<evidence type="ECO:0000259" key="30">
    <source>
        <dbReference type="PROSITE" id="PS51456"/>
    </source>
</evidence>
<evidence type="ECO:0000256" key="7">
    <source>
        <dbReference type="ARBA" id="ARBA00022692"/>
    </source>
</evidence>
<feature type="region of interest" description="Disordered" evidence="26">
    <location>
        <begin position="783"/>
        <end position="831"/>
    </location>
</feature>
<feature type="compositionally biased region" description="Polar residues" evidence="26">
    <location>
        <begin position="2653"/>
        <end position="2663"/>
    </location>
</feature>
<dbReference type="GO" id="GO:0016459">
    <property type="term" value="C:myosin complex"/>
    <property type="evidence" value="ECO:0007669"/>
    <property type="project" value="UniProtKB-KW"/>
</dbReference>
<dbReference type="GO" id="GO:0045198">
    <property type="term" value="P:establishment of epithelial cell apical/basal polarity"/>
    <property type="evidence" value="ECO:0007669"/>
    <property type="project" value="TreeGrafter"/>
</dbReference>
<evidence type="ECO:0000256" key="5">
    <source>
        <dbReference type="ARBA" id="ARBA00022468"/>
    </source>
</evidence>
<dbReference type="PROSITE" id="PS50238">
    <property type="entry name" value="RHOGAP"/>
    <property type="match status" value="1"/>
</dbReference>
<evidence type="ECO:0000256" key="21">
    <source>
        <dbReference type="ARBA" id="ARBA00023273"/>
    </source>
</evidence>
<dbReference type="Pfam" id="PF00620">
    <property type="entry name" value="RhoGAP"/>
    <property type="match status" value="1"/>
</dbReference>
<dbReference type="SUPFAM" id="SSF57889">
    <property type="entry name" value="Cysteine-rich domain"/>
    <property type="match status" value="1"/>
</dbReference>
<feature type="compositionally biased region" description="Polar residues" evidence="26">
    <location>
        <begin position="2759"/>
        <end position="2768"/>
    </location>
</feature>
<evidence type="ECO:0000313" key="31">
    <source>
        <dbReference type="EMBL" id="GLD55865.1"/>
    </source>
</evidence>
<feature type="compositionally biased region" description="Basic residues" evidence="26">
    <location>
        <begin position="2688"/>
        <end position="2699"/>
    </location>
</feature>
<dbReference type="FunFam" id="1.10.10.820:FF:000003">
    <property type="entry name" value="unconventional myosin-IXa isoform X1"/>
    <property type="match status" value="1"/>
</dbReference>
<feature type="compositionally biased region" description="Low complexity" evidence="26">
    <location>
        <begin position="2631"/>
        <end position="2652"/>
    </location>
</feature>
<feature type="region of interest" description="Disordered" evidence="26">
    <location>
        <begin position="2525"/>
        <end position="2716"/>
    </location>
</feature>
<evidence type="ECO:0000256" key="11">
    <source>
        <dbReference type="ARBA" id="ARBA00022771"/>
    </source>
</evidence>
<dbReference type="InterPro" id="IPR001609">
    <property type="entry name" value="Myosin_head_motor_dom-like"/>
</dbReference>
<keyword evidence="9" id="KW-0677">Repeat</keyword>
<evidence type="ECO:0000256" key="22">
    <source>
        <dbReference type="ARBA" id="ARBA00034103"/>
    </source>
</evidence>
<dbReference type="InterPro" id="IPR000048">
    <property type="entry name" value="IQ_motif_EF-hand-BS"/>
</dbReference>
<keyword evidence="13 24" id="KW-0067">ATP-binding</keyword>
<dbReference type="CDD" id="cd20883">
    <property type="entry name" value="C1_Myosin-IXa"/>
    <property type="match status" value="1"/>
</dbReference>
<feature type="compositionally biased region" description="Basic and acidic residues" evidence="26">
    <location>
        <begin position="2700"/>
        <end position="2712"/>
    </location>
</feature>
<evidence type="ECO:0000256" key="1">
    <source>
        <dbReference type="ARBA" id="ARBA00004167"/>
    </source>
</evidence>
<evidence type="ECO:0000256" key="15">
    <source>
        <dbReference type="ARBA" id="ARBA00023018"/>
    </source>
</evidence>
<comment type="subcellular location">
    <subcellularLocation>
        <location evidence="3">Cell projection</location>
        <location evidence="3">Growth cone</location>
    </subcellularLocation>
    <subcellularLocation>
        <location evidence="2">Cytoplasm</location>
    </subcellularLocation>
    <subcellularLocation>
        <location evidence="1">Membrane</location>
        <topology evidence="1">Single-pass membrane protein</topology>
    </subcellularLocation>
    <subcellularLocation>
        <location evidence="22">Synapse</location>
    </subcellularLocation>
</comment>
<dbReference type="InterPro" id="IPR027417">
    <property type="entry name" value="P-loop_NTPase"/>
</dbReference>
<dbReference type="PROSITE" id="PS51456">
    <property type="entry name" value="MYOSIN_MOTOR"/>
    <property type="match status" value="1"/>
</dbReference>
<keyword evidence="15" id="KW-0770">Synapse</keyword>
<feature type="domain" description="Phorbol-ester/DAG-type" evidence="27">
    <location>
        <begin position="2142"/>
        <end position="2191"/>
    </location>
</feature>
<dbReference type="CDD" id="cd01385">
    <property type="entry name" value="MYSc_Myo9"/>
    <property type="match status" value="1"/>
</dbReference>
<dbReference type="FunFam" id="1.20.120.720:FF:000003">
    <property type="entry name" value="Putative unconventional myosin-IXa"/>
    <property type="match status" value="1"/>
</dbReference>
<feature type="region of interest" description="Disordered" evidence="26">
    <location>
        <begin position="1769"/>
        <end position="1900"/>
    </location>
</feature>
<evidence type="ECO:0000256" key="10">
    <source>
        <dbReference type="ARBA" id="ARBA00022741"/>
    </source>
</evidence>
<dbReference type="Gene3D" id="1.20.5.190">
    <property type="match status" value="3"/>
</dbReference>
<dbReference type="InterPro" id="IPR036023">
    <property type="entry name" value="MYSc_Myo9"/>
</dbReference>
<feature type="domain" description="Myosin motor" evidence="30">
    <location>
        <begin position="161"/>
        <end position="1029"/>
    </location>
</feature>
<dbReference type="GO" id="GO:0005884">
    <property type="term" value="C:actin filament"/>
    <property type="evidence" value="ECO:0007669"/>
    <property type="project" value="TreeGrafter"/>
</dbReference>
<dbReference type="Gene3D" id="1.10.555.10">
    <property type="entry name" value="Rho GTPase activation protein"/>
    <property type="match status" value="1"/>
</dbReference>
<evidence type="ECO:0000256" key="12">
    <source>
        <dbReference type="ARBA" id="ARBA00022833"/>
    </source>
</evidence>
<dbReference type="SUPFAM" id="SSF52540">
    <property type="entry name" value="P-loop containing nucleoside triphosphate hydrolases"/>
    <property type="match status" value="2"/>
</dbReference>
<comment type="function">
    <text evidence="23">Myosins are actin-based motor molecules with ATPase activity. Unconventional myosins serve in intracellular movements. Regulates Rho by stimulating it's GTPase activity in neurons. Required for the regulation of neurite branching and motor neuron axon guidance.</text>
</comment>
<feature type="compositionally biased region" description="Pro residues" evidence="26">
    <location>
        <begin position="1686"/>
        <end position="1695"/>
    </location>
</feature>
<dbReference type="InterPro" id="IPR008936">
    <property type="entry name" value="Rho_GTPase_activation_prot"/>
</dbReference>
<feature type="compositionally biased region" description="Polar residues" evidence="26">
    <location>
        <begin position="1344"/>
        <end position="1355"/>
    </location>
</feature>
<evidence type="ECO:0000256" key="8">
    <source>
        <dbReference type="ARBA" id="ARBA00022723"/>
    </source>
</evidence>
<comment type="similarity">
    <text evidence="4 24">Belongs to the TRAFAC class myosin-kinesin ATPase superfamily. Myosin family.</text>
</comment>
<dbReference type="FunFam" id="1.20.58.530:FF:000009">
    <property type="entry name" value="unconventional myosin-IXb isoform X1"/>
    <property type="match status" value="1"/>
</dbReference>
<keyword evidence="19 24" id="KW-0505">Motor protein</keyword>
<organism evidence="31 32">
    <name type="scientific">Lates japonicus</name>
    <name type="common">Japanese lates</name>
    <dbReference type="NCBI Taxonomy" id="270547"/>
    <lineage>
        <taxon>Eukaryota</taxon>
        <taxon>Metazoa</taxon>
        <taxon>Chordata</taxon>
        <taxon>Craniata</taxon>
        <taxon>Vertebrata</taxon>
        <taxon>Euteleostomi</taxon>
        <taxon>Actinopterygii</taxon>
        <taxon>Neopterygii</taxon>
        <taxon>Teleostei</taxon>
        <taxon>Neoteleostei</taxon>
        <taxon>Acanthomorphata</taxon>
        <taxon>Carangaria</taxon>
        <taxon>Carangaria incertae sedis</taxon>
        <taxon>Centropomidae</taxon>
        <taxon>Lates</taxon>
    </lineage>
</organism>
<evidence type="ECO:0000256" key="18">
    <source>
        <dbReference type="ARBA" id="ARBA00023136"/>
    </source>
</evidence>
<dbReference type="PROSITE" id="PS50200">
    <property type="entry name" value="RA"/>
    <property type="match status" value="1"/>
</dbReference>
<evidence type="ECO:0000256" key="19">
    <source>
        <dbReference type="ARBA" id="ARBA00023175"/>
    </source>
</evidence>
<dbReference type="GO" id="GO:0005524">
    <property type="term" value="F:ATP binding"/>
    <property type="evidence" value="ECO:0007669"/>
    <property type="project" value="UniProtKB-UniRule"/>
</dbReference>
<dbReference type="EMBL" id="BRZM01000022">
    <property type="protein sequence ID" value="GLD55865.1"/>
    <property type="molecule type" value="Genomic_DNA"/>
</dbReference>
<dbReference type="Gene3D" id="3.40.850.10">
    <property type="entry name" value="Kinesin motor domain"/>
    <property type="match status" value="2"/>
</dbReference>
<dbReference type="GO" id="GO:0035556">
    <property type="term" value="P:intracellular signal transduction"/>
    <property type="evidence" value="ECO:0007669"/>
    <property type="project" value="InterPro"/>
</dbReference>
<evidence type="ECO:0000256" key="3">
    <source>
        <dbReference type="ARBA" id="ARBA00004624"/>
    </source>
</evidence>
<dbReference type="SMART" id="SM00324">
    <property type="entry name" value="RhoGAP"/>
    <property type="match status" value="1"/>
</dbReference>
<feature type="coiled-coil region" evidence="25">
    <location>
        <begin position="2494"/>
        <end position="2521"/>
    </location>
</feature>
<feature type="region of interest" description="Disordered" evidence="26">
    <location>
        <begin position="1233"/>
        <end position="1298"/>
    </location>
</feature>
<feature type="compositionally biased region" description="Basic and acidic residues" evidence="26">
    <location>
        <begin position="1696"/>
        <end position="1707"/>
    </location>
</feature>
<evidence type="ECO:0000256" key="26">
    <source>
        <dbReference type="SAM" id="MobiDB-lite"/>
    </source>
</evidence>
<evidence type="ECO:0000256" key="25">
    <source>
        <dbReference type="SAM" id="Coils"/>
    </source>
</evidence>
<feature type="compositionally biased region" description="Basic and acidic residues" evidence="26">
    <location>
        <begin position="1563"/>
        <end position="1589"/>
    </location>
</feature>
<dbReference type="InterPro" id="IPR000198">
    <property type="entry name" value="RhoGAP_dom"/>
</dbReference>
<keyword evidence="21" id="KW-0966">Cell projection</keyword>
<keyword evidence="5" id="KW-0343">GTPase activation</keyword>
<feature type="region of interest" description="Disordered" evidence="26">
    <location>
        <begin position="2737"/>
        <end position="2768"/>
    </location>
</feature>
<evidence type="ECO:0000256" key="24">
    <source>
        <dbReference type="PROSITE-ProRule" id="PRU00782"/>
    </source>
</evidence>
<feature type="region of interest" description="Actin-binding" evidence="24">
    <location>
        <begin position="911"/>
        <end position="933"/>
    </location>
</feature>
<feature type="binding site" evidence="24">
    <location>
        <begin position="254"/>
        <end position="261"/>
    </location>
    <ligand>
        <name>ATP</name>
        <dbReference type="ChEBI" id="CHEBI:30616"/>
    </ligand>
</feature>
<dbReference type="InterPro" id="IPR036961">
    <property type="entry name" value="Kinesin_motor_dom_sf"/>
</dbReference>
<dbReference type="Pfam" id="PF00612">
    <property type="entry name" value="IQ"/>
    <property type="match status" value="5"/>
</dbReference>
<feature type="region of interest" description="Disordered" evidence="26">
    <location>
        <begin position="1677"/>
        <end position="1723"/>
    </location>
</feature>
<dbReference type="Gene3D" id="3.30.60.20">
    <property type="match status" value="1"/>
</dbReference>
<keyword evidence="11" id="KW-0863">Zinc-finger</keyword>
<keyword evidence="12" id="KW-0862">Zinc</keyword>
<feature type="compositionally biased region" description="Low complexity" evidence="26">
    <location>
        <begin position="1389"/>
        <end position="1399"/>
    </location>
</feature>
<dbReference type="SMART" id="SM00314">
    <property type="entry name" value="RA"/>
    <property type="match status" value="1"/>
</dbReference>
<dbReference type="PROSITE" id="PS50096">
    <property type="entry name" value="IQ"/>
    <property type="match status" value="3"/>
</dbReference>
<dbReference type="GO" id="GO:0005096">
    <property type="term" value="F:GTPase activator activity"/>
    <property type="evidence" value="ECO:0007669"/>
    <property type="project" value="UniProtKB-KW"/>
</dbReference>